<gene>
    <name evidence="2" type="ORF">RR48_11318</name>
</gene>
<proteinExistence type="predicted"/>
<dbReference type="AlphaFoldDB" id="A0A194QN86"/>
<evidence type="ECO:0000313" key="3">
    <source>
        <dbReference type="Proteomes" id="UP000053240"/>
    </source>
</evidence>
<evidence type="ECO:0000256" key="1">
    <source>
        <dbReference type="SAM" id="MobiDB-lite"/>
    </source>
</evidence>
<sequence>MAAKALKTARRRKISVEPSRGNDRRRPNSCPRPAPPRGSVHRVALCTHSADESLCRLTHLVSVFVCATAAPRCLPAALRKFKTIPSPNPAPSHPTAHPRPSAAPLILLMRYAFSDDLS</sequence>
<dbReference type="Proteomes" id="UP000053240">
    <property type="component" value="Unassembled WGS sequence"/>
</dbReference>
<dbReference type="EMBL" id="KQ461194">
    <property type="protein sequence ID" value="KPJ06819.1"/>
    <property type="molecule type" value="Genomic_DNA"/>
</dbReference>
<organism evidence="2 3">
    <name type="scientific">Papilio machaon</name>
    <name type="common">Old World swallowtail butterfly</name>
    <dbReference type="NCBI Taxonomy" id="76193"/>
    <lineage>
        <taxon>Eukaryota</taxon>
        <taxon>Metazoa</taxon>
        <taxon>Ecdysozoa</taxon>
        <taxon>Arthropoda</taxon>
        <taxon>Hexapoda</taxon>
        <taxon>Insecta</taxon>
        <taxon>Pterygota</taxon>
        <taxon>Neoptera</taxon>
        <taxon>Endopterygota</taxon>
        <taxon>Lepidoptera</taxon>
        <taxon>Glossata</taxon>
        <taxon>Ditrysia</taxon>
        <taxon>Papilionoidea</taxon>
        <taxon>Papilionidae</taxon>
        <taxon>Papilioninae</taxon>
        <taxon>Papilio</taxon>
    </lineage>
</organism>
<reference evidence="2 3" key="1">
    <citation type="journal article" date="2015" name="Nat. Commun.">
        <title>Outbred genome sequencing and CRISPR/Cas9 gene editing in butterflies.</title>
        <authorList>
            <person name="Li X."/>
            <person name="Fan D."/>
            <person name="Zhang W."/>
            <person name="Liu G."/>
            <person name="Zhang L."/>
            <person name="Zhao L."/>
            <person name="Fang X."/>
            <person name="Chen L."/>
            <person name="Dong Y."/>
            <person name="Chen Y."/>
            <person name="Ding Y."/>
            <person name="Zhao R."/>
            <person name="Feng M."/>
            <person name="Zhu Y."/>
            <person name="Feng Y."/>
            <person name="Jiang X."/>
            <person name="Zhu D."/>
            <person name="Xiang H."/>
            <person name="Feng X."/>
            <person name="Li S."/>
            <person name="Wang J."/>
            <person name="Zhang G."/>
            <person name="Kronforst M.R."/>
            <person name="Wang W."/>
        </authorList>
    </citation>
    <scope>NUCLEOTIDE SEQUENCE [LARGE SCALE GENOMIC DNA]</scope>
    <source>
        <strain evidence="2">Ya'a_city_454_Pm</strain>
        <tissue evidence="2">Whole body</tissue>
    </source>
</reference>
<dbReference type="InParanoid" id="A0A194QN86"/>
<feature type="region of interest" description="Disordered" evidence="1">
    <location>
        <begin position="1"/>
        <end position="39"/>
    </location>
</feature>
<accession>A0A194QN86</accession>
<name>A0A194QN86_PAPMA</name>
<keyword evidence="3" id="KW-1185">Reference proteome</keyword>
<evidence type="ECO:0000313" key="2">
    <source>
        <dbReference type="EMBL" id="KPJ06819.1"/>
    </source>
</evidence>
<protein>
    <submittedName>
        <fullName evidence="2">Uncharacterized protein</fullName>
    </submittedName>
</protein>